<comment type="caution">
    <text evidence="2">The sequence shown here is derived from an EMBL/GenBank/DDBJ whole genome shotgun (WGS) entry which is preliminary data.</text>
</comment>
<gene>
    <name evidence="2" type="ORF">C9E81_11850</name>
</gene>
<dbReference type="InterPro" id="IPR010753">
    <property type="entry name" value="DUF1330"/>
</dbReference>
<dbReference type="Proteomes" id="UP000273516">
    <property type="component" value="Unassembled WGS sequence"/>
</dbReference>
<feature type="domain" description="DUF1330" evidence="1">
    <location>
        <begin position="3"/>
        <end position="94"/>
    </location>
</feature>
<dbReference type="PANTHER" id="PTHR41521">
    <property type="match status" value="1"/>
</dbReference>
<evidence type="ECO:0000313" key="3">
    <source>
        <dbReference type="Proteomes" id="UP000273516"/>
    </source>
</evidence>
<protein>
    <submittedName>
        <fullName evidence="2">DUF1330 domain-containing protein</fullName>
    </submittedName>
</protein>
<dbReference type="EMBL" id="QOKZ01000004">
    <property type="protein sequence ID" value="RMC34786.1"/>
    <property type="molecule type" value="Genomic_DNA"/>
</dbReference>
<sequence>MTKAYWIAHVSIDDPQAYEAYRQANAEAFSKFGGRFLVRGAPQEVVEGQMRPRSVVIEFPSLQAARDCYHSAEYQRAKALRDPVSQADLVIIEGWPGDS</sequence>
<evidence type="ECO:0000313" key="2">
    <source>
        <dbReference type="EMBL" id="RMC34786.1"/>
    </source>
</evidence>
<reference evidence="2 3" key="1">
    <citation type="submission" date="2018-07" db="EMBL/GenBank/DDBJ databases">
        <authorList>
            <person name="Zhang Y."/>
            <person name="Wang L."/>
            <person name="Ma S."/>
        </authorList>
    </citation>
    <scope>NUCLEOTIDE SEQUENCE [LARGE SCALE GENOMIC DNA]</scope>
    <source>
        <strain evidence="2 3">4-2</strain>
    </source>
</reference>
<dbReference type="Pfam" id="PF07045">
    <property type="entry name" value="DUF1330"/>
    <property type="match status" value="1"/>
</dbReference>
<dbReference type="InterPro" id="IPR011008">
    <property type="entry name" value="Dimeric_a/b-barrel"/>
</dbReference>
<name>A0A3M0MAG9_9RHOB</name>
<dbReference type="Gene3D" id="3.30.70.100">
    <property type="match status" value="1"/>
</dbReference>
<dbReference type="PANTHER" id="PTHR41521:SF4">
    <property type="entry name" value="BLR0684 PROTEIN"/>
    <property type="match status" value="1"/>
</dbReference>
<proteinExistence type="predicted"/>
<dbReference type="RefSeq" id="WP_122112563.1">
    <property type="nucleotide sequence ID" value="NZ_QOKZ01000004.1"/>
</dbReference>
<dbReference type="SUPFAM" id="SSF54909">
    <property type="entry name" value="Dimeric alpha+beta barrel"/>
    <property type="match status" value="1"/>
</dbReference>
<dbReference type="AlphaFoldDB" id="A0A3M0MAG9"/>
<keyword evidence="3" id="KW-1185">Reference proteome</keyword>
<accession>A0A3M0MAG9</accession>
<organism evidence="2 3">
    <name type="scientific">Paracoccus alkanivorans</name>
    <dbReference type="NCBI Taxonomy" id="2116655"/>
    <lineage>
        <taxon>Bacteria</taxon>
        <taxon>Pseudomonadati</taxon>
        <taxon>Pseudomonadota</taxon>
        <taxon>Alphaproteobacteria</taxon>
        <taxon>Rhodobacterales</taxon>
        <taxon>Paracoccaceae</taxon>
        <taxon>Paracoccus</taxon>
    </lineage>
</organism>
<evidence type="ECO:0000259" key="1">
    <source>
        <dbReference type="Pfam" id="PF07045"/>
    </source>
</evidence>
<dbReference type="OrthoDB" id="9806380at2"/>